<keyword evidence="9" id="KW-1208">Phospholipid metabolism</keyword>
<accession>A0A9D1SXX1</accession>
<keyword evidence="3" id="KW-0479">Metal-binding</keyword>
<dbReference type="EMBL" id="DVOJ01000004">
    <property type="protein sequence ID" value="HIV01118.1"/>
    <property type="molecule type" value="Genomic_DNA"/>
</dbReference>
<keyword evidence="6" id="KW-0520">NAD</keyword>
<sequence>MEIFYKQDAINKLSEILKKNYYCKNVLVMISKGVKDKILPSIVNELNMAENPFKVNDERGEFDLVIAVGGGNICNNAKIYCKERSLDLIVVPTAPTSTIFFSDECYKLNLNTIEVVKGVSPKYAIVDEKIIQAAPLYLAKRGFLFGLSFNEILYEKEIYNLLFNSFENIEDLKYLLITLENGAMKLASGEREGKLEVMDFMIEVAKLNLDITAIISLAHLLSLSDNFASENILIRKYKKLSEQNKNLNLNYLIAADLLISTFKEMFSLKKIEPKIFPSIQKLQKKLNNFNILVGKIKNLAFFDKIIENKELFLKINVIKHRCYYLAEIYKDRIKNSIKKIINISPEIPDIDVCFNAISVIPILDNKNLLVNMLSCVGILD</sequence>
<name>A0A9D1SXX1_9FIRM</name>
<dbReference type="GO" id="GO:0046872">
    <property type="term" value="F:metal ion binding"/>
    <property type="evidence" value="ECO:0007669"/>
    <property type="project" value="UniProtKB-KW"/>
</dbReference>
<dbReference type="Gene3D" id="3.40.50.1970">
    <property type="match status" value="1"/>
</dbReference>
<evidence type="ECO:0000256" key="3">
    <source>
        <dbReference type="ARBA" id="ARBA00022723"/>
    </source>
</evidence>
<evidence type="ECO:0000256" key="1">
    <source>
        <dbReference type="ARBA" id="ARBA00022490"/>
    </source>
</evidence>
<dbReference type="AlphaFoldDB" id="A0A9D1SXX1"/>
<evidence type="ECO:0000256" key="4">
    <source>
        <dbReference type="ARBA" id="ARBA00022857"/>
    </source>
</evidence>
<evidence type="ECO:0000313" key="10">
    <source>
        <dbReference type="EMBL" id="HIV01118.1"/>
    </source>
</evidence>
<keyword evidence="1" id="KW-0963">Cytoplasm</keyword>
<keyword evidence="8" id="KW-0594">Phospholipid biosynthesis</keyword>
<evidence type="ECO:0000256" key="9">
    <source>
        <dbReference type="ARBA" id="ARBA00023264"/>
    </source>
</evidence>
<organism evidence="10 11">
    <name type="scientific">Candidatus Caccopulliclostridium gallistercoris</name>
    <dbReference type="NCBI Taxonomy" id="2840719"/>
    <lineage>
        <taxon>Bacteria</taxon>
        <taxon>Bacillati</taxon>
        <taxon>Bacillota</taxon>
        <taxon>Clostridia</taxon>
        <taxon>Candidatus Caccopulliclostridium</taxon>
    </lineage>
</organism>
<keyword evidence="2" id="KW-0444">Lipid biosynthesis</keyword>
<dbReference type="Proteomes" id="UP000886861">
    <property type="component" value="Unassembled WGS sequence"/>
</dbReference>
<keyword evidence="5" id="KW-0560">Oxidoreductase</keyword>
<dbReference type="SUPFAM" id="SSF56796">
    <property type="entry name" value="Dehydroquinate synthase-like"/>
    <property type="match status" value="1"/>
</dbReference>
<reference evidence="10" key="2">
    <citation type="journal article" date="2021" name="PeerJ">
        <title>Extensive microbial diversity within the chicken gut microbiome revealed by metagenomics and culture.</title>
        <authorList>
            <person name="Gilroy R."/>
            <person name="Ravi A."/>
            <person name="Getino M."/>
            <person name="Pursley I."/>
            <person name="Horton D.L."/>
            <person name="Alikhan N.F."/>
            <person name="Baker D."/>
            <person name="Gharbi K."/>
            <person name="Hall N."/>
            <person name="Watson M."/>
            <person name="Adriaenssens E.M."/>
            <person name="Foster-Nyarko E."/>
            <person name="Jarju S."/>
            <person name="Secka A."/>
            <person name="Antonio M."/>
            <person name="Oren A."/>
            <person name="Chaudhuri R.R."/>
            <person name="La Ragione R."/>
            <person name="Hildebrand F."/>
            <person name="Pallen M.J."/>
        </authorList>
    </citation>
    <scope>NUCLEOTIDE SEQUENCE</scope>
    <source>
        <strain evidence="10">CHK186-9395</strain>
    </source>
</reference>
<protein>
    <submittedName>
        <fullName evidence="10">Iron-containing alcohol dehydrogenase</fullName>
    </submittedName>
</protein>
<proteinExistence type="predicted"/>
<reference evidence="10" key="1">
    <citation type="submission" date="2020-10" db="EMBL/GenBank/DDBJ databases">
        <authorList>
            <person name="Gilroy R."/>
        </authorList>
    </citation>
    <scope>NUCLEOTIDE SEQUENCE</scope>
    <source>
        <strain evidence="10">CHK186-9395</strain>
    </source>
</reference>
<dbReference type="GO" id="GO:0016491">
    <property type="term" value="F:oxidoreductase activity"/>
    <property type="evidence" value="ECO:0007669"/>
    <property type="project" value="UniProtKB-KW"/>
</dbReference>
<gene>
    <name evidence="10" type="ORF">IAA62_00980</name>
</gene>
<dbReference type="GO" id="GO:0008654">
    <property type="term" value="P:phospholipid biosynthetic process"/>
    <property type="evidence" value="ECO:0007669"/>
    <property type="project" value="UniProtKB-KW"/>
</dbReference>
<comment type="caution">
    <text evidence="10">The sequence shown here is derived from an EMBL/GenBank/DDBJ whole genome shotgun (WGS) entry which is preliminary data.</text>
</comment>
<evidence type="ECO:0000256" key="5">
    <source>
        <dbReference type="ARBA" id="ARBA00023002"/>
    </source>
</evidence>
<evidence type="ECO:0000256" key="6">
    <source>
        <dbReference type="ARBA" id="ARBA00023027"/>
    </source>
</evidence>
<dbReference type="InterPro" id="IPR032837">
    <property type="entry name" value="G1PDH"/>
</dbReference>
<keyword evidence="7" id="KW-0443">Lipid metabolism</keyword>
<dbReference type="Pfam" id="PF13685">
    <property type="entry name" value="Fe-ADH_2"/>
    <property type="match status" value="1"/>
</dbReference>
<keyword evidence="4" id="KW-0521">NADP</keyword>
<evidence type="ECO:0000256" key="7">
    <source>
        <dbReference type="ARBA" id="ARBA00023098"/>
    </source>
</evidence>
<evidence type="ECO:0000256" key="8">
    <source>
        <dbReference type="ARBA" id="ARBA00023209"/>
    </source>
</evidence>
<evidence type="ECO:0000313" key="11">
    <source>
        <dbReference type="Proteomes" id="UP000886861"/>
    </source>
</evidence>
<evidence type="ECO:0000256" key="2">
    <source>
        <dbReference type="ARBA" id="ARBA00022516"/>
    </source>
</evidence>